<evidence type="ECO:0000256" key="1">
    <source>
        <dbReference type="ARBA" id="ARBA00023125"/>
    </source>
</evidence>
<feature type="compositionally biased region" description="Low complexity" evidence="2">
    <location>
        <begin position="262"/>
        <end position="298"/>
    </location>
</feature>
<evidence type="ECO:0000313" key="3">
    <source>
        <dbReference type="EMBL" id="EAL73787.1"/>
    </source>
</evidence>
<reference evidence="3 4" key="1">
    <citation type="journal article" date="2005" name="Nature">
        <title>The genome of the social amoeba Dictyostelium discoideum.</title>
        <authorList>
            <consortium name="The Dictyostelium discoideum Sequencing Consortium"/>
            <person name="Eichinger L."/>
            <person name="Pachebat J.A."/>
            <person name="Glockner G."/>
            <person name="Rajandream M.A."/>
            <person name="Sucgang R."/>
            <person name="Berriman M."/>
            <person name="Song J."/>
            <person name="Olsen R."/>
            <person name="Szafranski K."/>
            <person name="Xu Q."/>
            <person name="Tunggal B."/>
            <person name="Kummerfeld S."/>
            <person name="Madera M."/>
            <person name="Konfortov B.A."/>
            <person name="Rivero F."/>
            <person name="Bankier A.T."/>
            <person name="Lehmann R."/>
            <person name="Hamlin N."/>
            <person name="Davies R."/>
            <person name="Gaudet P."/>
            <person name="Fey P."/>
            <person name="Pilcher K."/>
            <person name="Chen G."/>
            <person name="Saunders D."/>
            <person name="Sodergren E."/>
            <person name="Davis P."/>
            <person name="Kerhornou A."/>
            <person name="Nie X."/>
            <person name="Hall N."/>
            <person name="Anjard C."/>
            <person name="Hemphill L."/>
            <person name="Bason N."/>
            <person name="Farbrother P."/>
            <person name="Desany B."/>
            <person name="Just E."/>
            <person name="Morio T."/>
            <person name="Rost R."/>
            <person name="Churcher C."/>
            <person name="Cooper J."/>
            <person name="Haydock S."/>
            <person name="van Driessche N."/>
            <person name="Cronin A."/>
            <person name="Goodhead I."/>
            <person name="Muzny D."/>
            <person name="Mourier T."/>
            <person name="Pain A."/>
            <person name="Lu M."/>
            <person name="Harper D."/>
            <person name="Lindsay R."/>
            <person name="Hauser H."/>
            <person name="James K."/>
            <person name="Quiles M."/>
            <person name="Madan Babu M."/>
            <person name="Saito T."/>
            <person name="Buchrieser C."/>
            <person name="Wardroper A."/>
            <person name="Felder M."/>
            <person name="Thangavelu M."/>
            <person name="Johnson D."/>
            <person name="Knights A."/>
            <person name="Loulseged H."/>
            <person name="Mungall K."/>
            <person name="Oliver K."/>
            <person name="Price C."/>
            <person name="Quail M.A."/>
            <person name="Urushihara H."/>
            <person name="Hernandez J."/>
            <person name="Rabbinowitsch E."/>
            <person name="Steffen D."/>
            <person name="Sanders M."/>
            <person name="Ma J."/>
            <person name="Kohara Y."/>
            <person name="Sharp S."/>
            <person name="Simmonds M."/>
            <person name="Spiegler S."/>
            <person name="Tivey A."/>
            <person name="Sugano S."/>
            <person name="White B."/>
            <person name="Walker D."/>
            <person name="Woodward J."/>
            <person name="Winckler T."/>
            <person name="Tanaka Y."/>
            <person name="Shaulsky G."/>
            <person name="Schleicher M."/>
            <person name="Weinstock G."/>
            <person name="Rosenthal A."/>
            <person name="Cox E.C."/>
            <person name="Chisholm R.L."/>
            <person name="Gibbs R."/>
            <person name="Loomis W.F."/>
            <person name="Platzer M."/>
            <person name="Kay R.R."/>
            <person name="Williams J."/>
            <person name="Dear P.H."/>
            <person name="Noegel A.A."/>
            <person name="Barrell B."/>
            <person name="Kuspa A."/>
        </authorList>
    </citation>
    <scope>NUCLEOTIDE SEQUENCE [LARGE SCALE GENOMIC DNA]</scope>
    <source>
        <strain evidence="3 4">AX4</strain>
    </source>
</reference>
<comment type="caution">
    <text evidence="3">The sequence shown here is derived from an EMBL/GenBank/DDBJ whole genome shotgun (WGS) entry which is preliminary data.</text>
</comment>
<dbReference type="PhylomeDB" id="Q55H07"/>
<dbReference type="RefSeq" id="XP_647711.1">
    <property type="nucleotide sequence ID" value="XM_642619.1"/>
</dbReference>
<feature type="region of interest" description="Disordered" evidence="2">
    <location>
        <begin position="1"/>
        <end position="21"/>
    </location>
</feature>
<feature type="region of interest" description="Disordered" evidence="2">
    <location>
        <begin position="261"/>
        <end position="308"/>
    </location>
</feature>
<feature type="region of interest" description="Disordered" evidence="2">
    <location>
        <begin position="543"/>
        <end position="569"/>
    </location>
</feature>
<evidence type="ECO:0000313" key="4">
    <source>
        <dbReference type="Proteomes" id="UP000002195"/>
    </source>
</evidence>
<organism evidence="3 4">
    <name type="scientific">Dictyostelium discoideum</name>
    <name type="common">Social amoeba</name>
    <dbReference type="NCBI Taxonomy" id="44689"/>
    <lineage>
        <taxon>Eukaryota</taxon>
        <taxon>Amoebozoa</taxon>
        <taxon>Evosea</taxon>
        <taxon>Eumycetozoa</taxon>
        <taxon>Dictyostelia</taxon>
        <taxon>Dictyosteliales</taxon>
        <taxon>Dictyosteliaceae</taxon>
        <taxon>Dictyostelium</taxon>
    </lineage>
</organism>
<dbReference type="PANTHER" id="PTHR31660:SF76">
    <property type="entry name" value="CORE-BINDING (CB) DOMAIN-CONTAINING PROTEIN-RELATED"/>
    <property type="match status" value="1"/>
</dbReference>
<dbReference type="AlphaFoldDB" id="Q55H07"/>
<dbReference type="PaxDb" id="44689-DDB0216496"/>
<dbReference type="KEGG" id="ddi:DDB_G0267300"/>
<dbReference type="EMBL" id="AAFI02000001">
    <property type="protein sequence ID" value="EAL73787.1"/>
    <property type="molecule type" value="Genomic_DNA"/>
</dbReference>
<dbReference type="SUPFAM" id="SSF47823">
    <property type="entry name" value="lambda integrase-like, N-terminal domain"/>
    <property type="match status" value="1"/>
</dbReference>
<accession>Q55H07</accession>
<dbReference type="GeneID" id="8615833"/>
<feature type="region of interest" description="Disordered" evidence="2">
    <location>
        <begin position="455"/>
        <end position="491"/>
    </location>
</feature>
<dbReference type="InterPro" id="IPR010998">
    <property type="entry name" value="Integrase_recombinase_N"/>
</dbReference>
<proteinExistence type="predicted"/>
<gene>
    <name evidence="3" type="ORF">DDB_G0267300</name>
</gene>
<dbReference type="Gene3D" id="1.10.150.130">
    <property type="match status" value="1"/>
</dbReference>
<feature type="compositionally biased region" description="Polar residues" evidence="2">
    <location>
        <begin position="51"/>
        <end position="60"/>
    </location>
</feature>
<keyword evidence="1" id="KW-0238">DNA-binding</keyword>
<dbReference type="PANTHER" id="PTHR31660">
    <property type="entry name" value="GAG-POL POLYPROTEIN-LIKE PROTEIN-RELATED"/>
    <property type="match status" value="1"/>
</dbReference>
<evidence type="ECO:0000256" key="2">
    <source>
        <dbReference type="SAM" id="MobiDB-lite"/>
    </source>
</evidence>
<sequence length="673" mass="74649">MSTTVNNNEASSSNTSASNSAESFDLRMKSMEVQINNLSLAFTRFMKEPMFSSNTNSRSPPSHDHSDTENEQSEDESSNNVDVPTDYQLSDTLLGQECILKKDEISELNKVFNFPSNFQVNVAPFGTPEGITVSSNVKNNDTDLLIVEKRINDSLKPLLLMSSMLSSDSSNVDVELISYLTQSAIVLAFNAQASLSRVRRNNIAKEIYGSEVLLPIKIKDTPKMFDETETERVRKLAKSIRKNNEAKQSLLKLNYHSKSNVKKSVNSSGNNTTGNSSNSKSSSGSNGRSNNFNGSPSNVASGSNNTKSVSKLRLCSYNRCLGIRCRCHTQERKQGNQNLVIPMVNNSIKYVVKSSRNARAADGLSSAMSETEQLQAEDSNRQHYHSLLHQSPGWSNTRSLSSVRTTLETMPQEESELDWRAYSRILQCKSRPPQPSFRDESQIIVQSNQELQLATEEGSVQSHPTSIRSNTDGSVRISPQPSNEQLLNNQNECTPPRLESMEAMSSLPTTHSFAFYPGEDELIQFEEGFYNTDLPNLEISNLVSDDSSTSSSSSSSHVSSSTGNIPRSIDQTISRVDTNPDSTTLEAGDYSTFQSHVMSFARTTNTKTAELLMKSWEPSTLKVYSSSYTRFHNFCTLNSLNPANITLVVFMDYLTHLFKHKPPLAFSTINGPK</sequence>
<dbReference type="Proteomes" id="UP000002195">
    <property type="component" value="Unassembled WGS sequence"/>
</dbReference>
<dbReference type="InParanoid" id="Q55H07"/>
<feature type="region of interest" description="Disordered" evidence="2">
    <location>
        <begin position="51"/>
        <end position="85"/>
    </location>
</feature>
<dbReference type="GO" id="GO:0003677">
    <property type="term" value="F:DNA binding"/>
    <property type="evidence" value="ECO:0007669"/>
    <property type="project" value="UniProtKB-KW"/>
</dbReference>
<feature type="compositionally biased region" description="Low complexity" evidence="2">
    <location>
        <begin position="543"/>
        <end position="562"/>
    </location>
</feature>
<dbReference type="dictyBase" id="DDB_G0267300"/>
<name>Q55H07_DICDI</name>
<keyword evidence="4" id="KW-1185">Reference proteome</keyword>
<dbReference type="VEuPathDB" id="AmoebaDB:DDB_G0267300"/>
<protein>
    <submittedName>
        <fullName evidence="3">Uncharacterized protein</fullName>
    </submittedName>
</protein>
<feature type="compositionally biased region" description="Polar residues" evidence="2">
    <location>
        <begin position="299"/>
        <end position="308"/>
    </location>
</feature>
<dbReference type="HOGENOM" id="CLU_408524_0_0_1"/>